<dbReference type="EMBL" id="CAMXCT030006558">
    <property type="protein sequence ID" value="CAL4803259.1"/>
    <property type="molecule type" value="Genomic_DNA"/>
</dbReference>
<comment type="caution">
    <text evidence="2">The sequence shown here is derived from an EMBL/GenBank/DDBJ whole genome shotgun (WGS) entry which is preliminary data.</text>
</comment>
<reference evidence="2" key="1">
    <citation type="submission" date="2022-10" db="EMBL/GenBank/DDBJ databases">
        <authorList>
            <person name="Chen Y."/>
            <person name="Dougan E. K."/>
            <person name="Chan C."/>
            <person name="Rhodes N."/>
            <person name="Thang M."/>
        </authorList>
    </citation>
    <scope>NUCLEOTIDE SEQUENCE</scope>
</reference>
<organism evidence="2">
    <name type="scientific">Cladocopium goreaui</name>
    <dbReference type="NCBI Taxonomy" id="2562237"/>
    <lineage>
        <taxon>Eukaryota</taxon>
        <taxon>Sar</taxon>
        <taxon>Alveolata</taxon>
        <taxon>Dinophyceae</taxon>
        <taxon>Suessiales</taxon>
        <taxon>Symbiodiniaceae</taxon>
        <taxon>Cladocopium</taxon>
    </lineage>
</organism>
<feature type="compositionally biased region" description="Low complexity" evidence="1">
    <location>
        <begin position="624"/>
        <end position="635"/>
    </location>
</feature>
<keyword evidence="5" id="KW-1185">Reference proteome</keyword>
<proteinExistence type="predicted"/>
<keyword evidence="4" id="KW-0489">Methyltransferase</keyword>
<keyword evidence="4" id="KW-0808">Transferase</keyword>
<accession>A0A9P1DV00</accession>
<dbReference type="AlphaFoldDB" id="A0A9P1DV00"/>
<dbReference type="Proteomes" id="UP001152797">
    <property type="component" value="Unassembled WGS sequence"/>
</dbReference>
<protein>
    <submittedName>
        <fullName evidence="4">Protein-lysine methyltransferase METTL21B</fullName>
    </submittedName>
</protein>
<feature type="region of interest" description="Disordered" evidence="1">
    <location>
        <begin position="553"/>
        <end position="635"/>
    </location>
</feature>
<feature type="compositionally biased region" description="Low complexity" evidence="1">
    <location>
        <begin position="553"/>
        <end position="563"/>
    </location>
</feature>
<dbReference type="GO" id="GO:0008168">
    <property type="term" value="F:methyltransferase activity"/>
    <property type="evidence" value="ECO:0007669"/>
    <property type="project" value="UniProtKB-KW"/>
</dbReference>
<dbReference type="GO" id="GO:0032259">
    <property type="term" value="P:methylation"/>
    <property type="evidence" value="ECO:0007669"/>
    <property type="project" value="UniProtKB-KW"/>
</dbReference>
<evidence type="ECO:0000313" key="2">
    <source>
        <dbReference type="EMBL" id="CAI4015947.1"/>
    </source>
</evidence>
<feature type="compositionally biased region" description="Basic and acidic residues" evidence="1">
    <location>
        <begin position="567"/>
        <end position="576"/>
    </location>
</feature>
<evidence type="ECO:0000313" key="5">
    <source>
        <dbReference type="Proteomes" id="UP001152797"/>
    </source>
</evidence>
<dbReference type="EMBL" id="CAMXCT020006558">
    <property type="protein sequence ID" value="CAL1169322.1"/>
    <property type="molecule type" value="Genomic_DNA"/>
</dbReference>
<feature type="region of interest" description="Disordered" evidence="1">
    <location>
        <begin position="1"/>
        <end position="34"/>
    </location>
</feature>
<sequence length="648" mass="71154">MFDDAPSGMPVNLDGEESFHEEFESSSPFGAEQGEGLQHDSAMQLLFGAEADDAIFGGDFGLPFDTPVLEGARDSSVSFVDADGDVRTPEGSFSHVDSVISEAIRLTDKKPVFYPWEKGRMSRIFGDRGRLESKMPRLHASSNSFVKVDVEVRQGLQCTAAIGVRPTRSDDALYSSVVKQVIGGSYVEERDAKRDLAVRAWWDLLRLDMLCSDPGRIAMQEKGLADIYRNGIEILDASLGVKSPNTVMKRLYAAKTYNTWVTRCNGKSWLPVDEQTVWTYFKELKAEKAPATRATSFSEALRFCHFVFRVDGCEEVLASLRVRGLASQHYACKRPWKPADPLPVSDVQLLNRAMLDDRRSTVDRVLIGHLLHMVYARARFSDLLASVNCMLDDECVFLELEAAVHKGSKAMLLPVVAPANWISEGCWAKDEPEPMLPAPERGNEWLHEEALQDGGVPLVGCRISTHSCKATCISWCAKHDVSPEHRAVLARHSTAAQGPTALYSRDLITAALRSLVAVLDAIKALTFFPDRSRSGMITPVPVPKAPGIATPMPATPLPTAAAMGQQEGDRADEGHDATSVAPTPESPLPETPKSWQRVGWPEQDLEEGGQMEPVPPNLLADWAESSSDSSYGSESYSVMLRCNGSRML</sequence>
<evidence type="ECO:0000313" key="4">
    <source>
        <dbReference type="EMBL" id="CAL4803259.1"/>
    </source>
</evidence>
<gene>
    <name evidence="2" type="ORF">C1SCF055_LOCUS40734</name>
</gene>
<name>A0A9P1DV00_9DINO</name>
<dbReference type="EMBL" id="CAMXCT010006558">
    <property type="protein sequence ID" value="CAI4015947.1"/>
    <property type="molecule type" value="Genomic_DNA"/>
</dbReference>
<dbReference type="OrthoDB" id="10678949at2759"/>
<evidence type="ECO:0000313" key="3">
    <source>
        <dbReference type="EMBL" id="CAL1169322.1"/>
    </source>
</evidence>
<evidence type="ECO:0000256" key="1">
    <source>
        <dbReference type="SAM" id="MobiDB-lite"/>
    </source>
</evidence>
<reference evidence="3" key="2">
    <citation type="submission" date="2024-04" db="EMBL/GenBank/DDBJ databases">
        <authorList>
            <person name="Chen Y."/>
            <person name="Shah S."/>
            <person name="Dougan E. K."/>
            <person name="Thang M."/>
            <person name="Chan C."/>
        </authorList>
    </citation>
    <scope>NUCLEOTIDE SEQUENCE [LARGE SCALE GENOMIC DNA]</scope>
</reference>